<evidence type="ECO:0000313" key="2">
    <source>
        <dbReference type="EMBL" id="MDF3835111.1"/>
    </source>
</evidence>
<accession>A0ABT6AR62</accession>
<protein>
    <submittedName>
        <fullName evidence="2">Uncharacterized protein</fullName>
    </submittedName>
</protein>
<organism evidence="2 3">
    <name type="scientific">Cupriavidus basilensis</name>
    <dbReference type="NCBI Taxonomy" id="68895"/>
    <lineage>
        <taxon>Bacteria</taxon>
        <taxon>Pseudomonadati</taxon>
        <taxon>Pseudomonadota</taxon>
        <taxon>Betaproteobacteria</taxon>
        <taxon>Burkholderiales</taxon>
        <taxon>Burkholderiaceae</taxon>
        <taxon>Cupriavidus</taxon>
    </lineage>
</organism>
<gene>
    <name evidence="2" type="ORF">P3W85_19410</name>
</gene>
<reference evidence="2 3" key="1">
    <citation type="submission" date="2023-03" db="EMBL/GenBank/DDBJ databases">
        <title>Draft assemblies of triclosan tolerant bacteria isolated from returned activated sludge.</title>
        <authorList>
            <person name="Van Hamelsveld S."/>
        </authorList>
    </citation>
    <scope>NUCLEOTIDE SEQUENCE [LARGE SCALE GENOMIC DNA]</scope>
    <source>
        <strain evidence="2 3">GW210010_S58</strain>
    </source>
</reference>
<dbReference type="RefSeq" id="WP_276265991.1">
    <property type="nucleotide sequence ID" value="NZ_JARJLM010000327.1"/>
</dbReference>
<dbReference type="Proteomes" id="UP001216674">
    <property type="component" value="Unassembled WGS sequence"/>
</dbReference>
<keyword evidence="3" id="KW-1185">Reference proteome</keyword>
<proteinExistence type="predicted"/>
<feature type="region of interest" description="Disordered" evidence="1">
    <location>
        <begin position="25"/>
        <end position="55"/>
    </location>
</feature>
<comment type="caution">
    <text evidence="2">The sequence shown here is derived from an EMBL/GenBank/DDBJ whole genome shotgun (WGS) entry which is preliminary data.</text>
</comment>
<evidence type="ECO:0000313" key="3">
    <source>
        <dbReference type="Proteomes" id="UP001216674"/>
    </source>
</evidence>
<dbReference type="EMBL" id="JARJLM010000327">
    <property type="protein sequence ID" value="MDF3835111.1"/>
    <property type="molecule type" value="Genomic_DNA"/>
</dbReference>
<name>A0ABT6AR62_9BURK</name>
<sequence>MAVSDVIVIVVVRPRQENAPVQHILESPSAPALKKEQRSLHGARSGEPGATTLPY</sequence>
<evidence type="ECO:0000256" key="1">
    <source>
        <dbReference type="SAM" id="MobiDB-lite"/>
    </source>
</evidence>